<sequence length="110" mass="12684">MTRHREACIIKVGCKNIEILTKNAWGGDGVRKLEAILGFLRYMQQAQKVAVKMAFLSASKLRREDFSDQEWGEFIDCYQQLIALDYFLSSLKRQLADWCTVDGVNSKDFL</sequence>
<keyword evidence="2" id="KW-1185">Reference proteome</keyword>
<protein>
    <submittedName>
        <fullName evidence="1">Uncharacterized protein</fullName>
    </submittedName>
</protein>
<evidence type="ECO:0000313" key="1">
    <source>
        <dbReference type="EMBL" id="EAX49043.1"/>
    </source>
</evidence>
<name>A1HM81_9FIRM</name>
<organism evidence="1 2">
    <name type="scientific">Thermosinus carboxydivorans Nor1</name>
    <dbReference type="NCBI Taxonomy" id="401526"/>
    <lineage>
        <taxon>Bacteria</taxon>
        <taxon>Bacillati</taxon>
        <taxon>Bacillota</taxon>
        <taxon>Negativicutes</taxon>
        <taxon>Selenomonadales</taxon>
        <taxon>Sporomusaceae</taxon>
        <taxon>Thermosinus</taxon>
    </lineage>
</organism>
<gene>
    <name evidence="1" type="ORF">TcarDRAFT_2732</name>
</gene>
<dbReference type="AlphaFoldDB" id="A1HM81"/>
<proteinExistence type="predicted"/>
<dbReference type="EMBL" id="AAWL01000001">
    <property type="protein sequence ID" value="EAX49043.1"/>
    <property type="molecule type" value="Genomic_DNA"/>
</dbReference>
<comment type="caution">
    <text evidence="1">The sequence shown here is derived from an EMBL/GenBank/DDBJ whole genome shotgun (WGS) entry which is preliminary data.</text>
</comment>
<reference evidence="1 2" key="1">
    <citation type="submission" date="2007-01" db="EMBL/GenBank/DDBJ databases">
        <title>Annotation of the draft genome assembly of Thermosinus carboxydivorans Nor1.</title>
        <authorList>
            <consortium name="US DOE Joint Genome Institute (JGI-ORNL)"/>
            <person name="Larimer F."/>
            <person name="Land M."/>
            <person name="Hauser L."/>
        </authorList>
    </citation>
    <scope>NUCLEOTIDE SEQUENCE [LARGE SCALE GENOMIC DNA]</scope>
    <source>
        <strain evidence="1 2">Nor1</strain>
    </source>
</reference>
<reference evidence="1 2" key="2">
    <citation type="submission" date="2007-01" db="EMBL/GenBank/DDBJ databases">
        <title>Sequencing of the draft genome and assembly of Thermosinus carboxydivorans Nor1.</title>
        <authorList>
            <consortium name="US DOE Joint Genome Institute (JGI-PGF)"/>
            <person name="Copeland A."/>
            <person name="Lucas S."/>
            <person name="Lapidus A."/>
            <person name="Barry K."/>
            <person name="Glavina del Rio T."/>
            <person name="Dalin E."/>
            <person name="Tice H."/>
            <person name="Bruce D."/>
            <person name="Pitluck S."/>
            <person name="Richardson P."/>
        </authorList>
    </citation>
    <scope>NUCLEOTIDE SEQUENCE [LARGE SCALE GENOMIC DNA]</scope>
    <source>
        <strain evidence="1 2">Nor1</strain>
    </source>
</reference>
<evidence type="ECO:0000313" key="2">
    <source>
        <dbReference type="Proteomes" id="UP000005139"/>
    </source>
</evidence>
<dbReference type="Proteomes" id="UP000005139">
    <property type="component" value="Unassembled WGS sequence"/>
</dbReference>
<accession>A1HM81</accession>